<dbReference type="Proteomes" id="UP001596045">
    <property type="component" value="Unassembled WGS sequence"/>
</dbReference>
<evidence type="ECO:0000313" key="4">
    <source>
        <dbReference type="Proteomes" id="UP001596045"/>
    </source>
</evidence>
<dbReference type="Pfam" id="PF05016">
    <property type="entry name" value="ParE_toxin"/>
    <property type="match status" value="1"/>
</dbReference>
<dbReference type="InterPro" id="IPR051803">
    <property type="entry name" value="TA_system_RelE-like_toxin"/>
</dbReference>
<keyword evidence="2" id="KW-1277">Toxin-antitoxin system</keyword>
<proteinExistence type="inferred from homology"/>
<dbReference type="InterPro" id="IPR007712">
    <property type="entry name" value="RelE/ParE_toxin"/>
</dbReference>
<comment type="caution">
    <text evidence="3">The sequence shown here is derived from an EMBL/GenBank/DDBJ whole genome shotgun (WGS) entry which is preliminary data.</text>
</comment>
<evidence type="ECO:0000256" key="2">
    <source>
        <dbReference type="ARBA" id="ARBA00022649"/>
    </source>
</evidence>
<dbReference type="NCBIfam" id="TIGR02385">
    <property type="entry name" value="RelE_StbE"/>
    <property type="match status" value="1"/>
</dbReference>
<comment type="similarity">
    <text evidence="1">Belongs to the RelE toxin family.</text>
</comment>
<name>A0ABW0M7M8_9BURK</name>
<dbReference type="EMBL" id="JBHSMT010000013">
    <property type="protein sequence ID" value="MFC5474154.1"/>
    <property type="molecule type" value="Genomic_DNA"/>
</dbReference>
<accession>A0ABW0M7M8</accession>
<dbReference type="PANTHER" id="PTHR33755:SF6">
    <property type="entry name" value="PLASMID STABILIZATION SYSTEM PROTEIN"/>
    <property type="match status" value="1"/>
</dbReference>
<organism evidence="3 4">
    <name type="scientific">Paraherbaspirillum soli</name>
    <dbReference type="NCBI Taxonomy" id="631222"/>
    <lineage>
        <taxon>Bacteria</taxon>
        <taxon>Pseudomonadati</taxon>
        <taxon>Pseudomonadota</taxon>
        <taxon>Betaproteobacteria</taxon>
        <taxon>Burkholderiales</taxon>
        <taxon>Oxalobacteraceae</taxon>
        <taxon>Paraherbaspirillum</taxon>
    </lineage>
</organism>
<dbReference type="PANTHER" id="PTHR33755">
    <property type="entry name" value="TOXIN PARE1-RELATED"/>
    <property type="match status" value="1"/>
</dbReference>
<keyword evidence="4" id="KW-1185">Reference proteome</keyword>
<evidence type="ECO:0000313" key="3">
    <source>
        <dbReference type="EMBL" id="MFC5474154.1"/>
    </source>
</evidence>
<dbReference type="Gene3D" id="3.30.2310.20">
    <property type="entry name" value="RelE-like"/>
    <property type="match status" value="1"/>
</dbReference>
<evidence type="ECO:0000256" key="1">
    <source>
        <dbReference type="ARBA" id="ARBA00006226"/>
    </source>
</evidence>
<protein>
    <submittedName>
        <fullName evidence="3">Type II toxin-antitoxin system RelE/ParE family toxin</fullName>
    </submittedName>
</protein>
<gene>
    <name evidence="3" type="ORF">ACFPM8_09295</name>
</gene>
<dbReference type="InterPro" id="IPR035093">
    <property type="entry name" value="RelE/ParE_toxin_dom_sf"/>
</dbReference>
<reference evidence="4" key="1">
    <citation type="journal article" date="2019" name="Int. J. Syst. Evol. Microbiol.">
        <title>The Global Catalogue of Microorganisms (GCM) 10K type strain sequencing project: providing services to taxonomists for standard genome sequencing and annotation.</title>
        <authorList>
            <consortium name="The Broad Institute Genomics Platform"/>
            <consortium name="The Broad Institute Genome Sequencing Center for Infectious Disease"/>
            <person name="Wu L."/>
            <person name="Ma J."/>
        </authorList>
    </citation>
    <scope>NUCLEOTIDE SEQUENCE [LARGE SCALE GENOMIC DNA]</scope>
    <source>
        <strain evidence="4">JCM 17066</strain>
    </source>
</reference>
<sequence>MHRLEWKKQARKDLLKIIEHIAQDSPDSADKLADDIEAKTQQLREHPKLYRVGRKRGTRELVAHQHYIVIYRVLAAKIEVLRVKHTAQQWPIS</sequence>
<dbReference type="RefSeq" id="WP_378997220.1">
    <property type="nucleotide sequence ID" value="NZ_JBHSMT010000013.1"/>
</dbReference>